<reference evidence="3 4" key="1">
    <citation type="submission" date="2021-03" db="EMBL/GenBank/DDBJ databases">
        <title>Antimicrobial resistance genes in bacteria isolated from Japanese honey, and their potential for conferring macrolide and lincosamide resistance in the American foulbrood pathogen Paenibacillus larvae.</title>
        <authorList>
            <person name="Okamoto M."/>
            <person name="Kumagai M."/>
            <person name="Kanamori H."/>
            <person name="Takamatsu D."/>
        </authorList>
    </citation>
    <scope>NUCLEOTIDE SEQUENCE [LARGE SCALE GENOMIC DNA]</scope>
    <source>
        <strain evidence="3 4">J34TS1</strain>
    </source>
</reference>
<accession>A0A920CTL2</accession>
<evidence type="ECO:0000259" key="2">
    <source>
        <dbReference type="Pfam" id="PF26273"/>
    </source>
</evidence>
<dbReference type="Proteomes" id="UP000682811">
    <property type="component" value="Unassembled WGS sequence"/>
</dbReference>
<keyword evidence="1" id="KW-0472">Membrane</keyword>
<sequence length="57" mass="5997">MTAFKLIENKKQAGILLGAGIAFGAVLGLLSHNMPLGLALGIIVGSPYQYKIGRKDK</sequence>
<dbReference type="EMBL" id="BORT01000014">
    <property type="protein sequence ID" value="GIO48568.1"/>
    <property type="molecule type" value="Genomic_DNA"/>
</dbReference>
<dbReference type="RefSeq" id="WP_212979197.1">
    <property type="nucleotide sequence ID" value="NZ_AP025343.1"/>
</dbReference>
<dbReference type="Pfam" id="PF26273">
    <property type="entry name" value="Gly_zipper"/>
    <property type="match status" value="1"/>
</dbReference>
<organism evidence="3 4">
    <name type="scientific">Paenibacillus azoreducens</name>
    <dbReference type="NCBI Taxonomy" id="116718"/>
    <lineage>
        <taxon>Bacteria</taxon>
        <taxon>Bacillati</taxon>
        <taxon>Bacillota</taxon>
        <taxon>Bacilli</taxon>
        <taxon>Bacillales</taxon>
        <taxon>Paenibacillaceae</taxon>
        <taxon>Paenibacillus</taxon>
    </lineage>
</organism>
<feature type="domain" description="Glycine zipper-like" evidence="2">
    <location>
        <begin position="10"/>
        <end position="46"/>
    </location>
</feature>
<feature type="transmembrane region" description="Helical" evidence="1">
    <location>
        <begin position="12"/>
        <end position="30"/>
    </location>
</feature>
<keyword evidence="1" id="KW-1133">Transmembrane helix</keyword>
<comment type="caution">
    <text evidence="3">The sequence shown here is derived from an EMBL/GenBank/DDBJ whole genome shotgun (WGS) entry which is preliminary data.</text>
</comment>
<proteinExistence type="predicted"/>
<name>A0A920CTL2_9BACL</name>
<dbReference type="AlphaFoldDB" id="A0A920CTL2"/>
<evidence type="ECO:0000313" key="4">
    <source>
        <dbReference type="Proteomes" id="UP000682811"/>
    </source>
</evidence>
<gene>
    <name evidence="3" type="ORF">J34TS1_33330</name>
</gene>
<protein>
    <recommendedName>
        <fullName evidence="2">Glycine zipper-like domain-containing protein</fullName>
    </recommendedName>
</protein>
<evidence type="ECO:0000313" key="3">
    <source>
        <dbReference type="EMBL" id="GIO48568.1"/>
    </source>
</evidence>
<dbReference type="InterPro" id="IPR058598">
    <property type="entry name" value="Gly_zipper-like_dom"/>
</dbReference>
<evidence type="ECO:0000256" key="1">
    <source>
        <dbReference type="SAM" id="Phobius"/>
    </source>
</evidence>
<keyword evidence="4" id="KW-1185">Reference proteome</keyword>
<keyword evidence="1" id="KW-0812">Transmembrane</keyword>